<feature type="compositionally biased region" description="Acidic residues" evidence="1">
    <location>
        <begin position="459"/>
        <end position="473"/>
    </location>
</feature>
<feature type="region of interest" description="Disordered" evidence="1">
    <location>
        <begin position="14"/>
        <end position="55"/>
    </location>
</feature>
<evidence type="ECO:0000313" key="3">
    <source>
        <dbReference type="Proteomes" id="UP001345963"/>
    </source>
</evidence>
<reference evidence="2 3" key="1">
    <citation type="submission" date="2021-07" db="EMBL/GenBank/DDBJ databases">
        <authorList>
            <person name="Palmer J.M."/>
        </authorList>
    </citation>
    <scope>NUCLEOTIDE SEQUENCE [LARGE SCALE GENOMIC DNA]</scope>
    <source>
        <strain evidence="2 3">AT_MEX2019</strain>
        <tissue evidence="2">Muscle</tissue>
    </source>
</reference>
<dbReference type="InterPro" id="IPR028255">
    <property type="entry name" value="CENP-T"/>
</dbReference>
<organism evidence="2 3">
    <name type="scientific">Ataeniobius toweri</name>
    <dbReference type="NCBI Taxonomy" id="208326"/>
    <lineage>
        <taxon>Eukaryota</taxon>
        <taxon>Metazoa</taxon>
        <taxon>Chordata</taxon>
        <taxon>Craniata</taxon>
        <taxon>Vertebrata</taxon>
        <taxon>Euteleostomi</taxon>
        <taxon>Actinopterygii</taxon>
        <taxon>Neopterygii</taxon>
        <taxon>Teleostei</taxon>
        <taxon>Neoteleostei</taxon>
        <taxon>Acanthomorphata</taxon>
        <taxon>Ovalentaria</taxon>
        <taxon>Atherinomorphae</taxon>
        <taxon>Cyprinodontiformes</taxon>
        <taxon>Goodeidae</taxon>
        <taxon>Ataeniobius</taxon>
    </lineage>
</organism>
<feature type="compositionally biased region" description="Basic and acidic residues" evidence="1">
    <location>
        <begin position="390"/>
        <end position="407"/>
    </location>
</feature>
<sequence length="818" mass="91013">MDPTEDLSARILLKNILSTEPPRTPLSRSASQEPSDSGLRRSSRFRRKDAEPQTPQIILRRSLRHNLHERITRKIPPATKRRTASVLLRRQTASTSMVFNDEETPRHLLRNILQTEPLKSPVVHEKVPPEELQPPSADNAVNRTRSSIELSGHDLFDITVGNVVSTKKGLSRKRPHRSLNVSAFEKRLKDEQDAEEKSEDSVGDLSSLSLSSSTSLTLKTPFVDVRSEKRGFQRHVSRHRKFTEEFNAALNKQQMGDVSGPRLQEQNLGEDTHFEGITLGLSEPDITVDIMNCHTALYDQEDAITSNFSIIATQDKPTVMASQLQRHMQEIKEQEEEHSKMQREKPEAVLFSEDDAVTDSENDDGVSDSRGKKDVDKTKPGDTEADDQPDDHQDSAASLKSKEKEDAVASQTFDLDVRVESEEPEAQTEEEVAADSQSEQDEAAVGPQEEDEGVNRSETEEEVAADSQSEQDEAAVGPQNEDEGSVSSRTGDEDMEQSQTEEEGDLPETEKAAADSQPEDSVAASHSEEENIAAASQTEDEGGSESQAEKLTVNKSQGNVVEEFQAEEDAADCQTDEDHNEDEKDQEEEWGSEVLERNVGHISRRAYRSEGGLLLPVIKARKDPTDTTTAGSSYTKSKGHSALGLNASLEIRNQSQTGKPDWPKPPFQDHEDDAWLENDPADRKNTSFDLLQVSREAQVCEQQSDIPPEEAPAADAAEQEEEGDEDNDYEEFSSKTPAFVREKRNFTSDPQPSPSVIKKVQASSTSEALSTAKPKQVRRRKPRLSRKEAVLPKTYLMGVFKHFAKTKVSADVFPVLNE</sequence>
<protein>
    <recommendedName>
        <fullName evidence="4">Centromere protein T</fullName>
    </recommendedName>
</protein>
<name>A0ABU7B7X0_9TELE</name>
<accession>A0ABU7B7X0</accession>
<feature type="compositionally biased region" description="Polar residues" evidence="1">
    <location>
        <begin position="26"/>
        <end position="35"/>
    </location>
</feature>
<feature type="compositionally biased region" description="Basic residues" evidence="1">
    <location>
        <begin position="775"/>
        <end position="784"/>
    </location>
</feature>
<feature type="region of interest" description="Disordered" evidence="1">
    <location>
        <begin position="183"/>
        <end position="210"/>
    </location>
</feature>
<feature type="non-terminal residue" evidence="2">
    <location>
        <position position="818"/>
    </location>
</feature>
<feature type="compositionally biased region" description="Acidic residues" evidence="1">
    <location>
        <begin position="493"/>
        <end position="507"/>
    </location>
</feature>
<evidence type="ECO:0008006" key="4">
    <source>
        <dbReference type="Google" id="ProtNLM"/>
    </source>
</evidence>
<dbReference type="PANTHER" id="PTHR46904">
    <property type="entry name" value="CENTROMERE PROTEIN T"/>
    <property type="match status" value="1"/>
</dbReference>
<gene>
    <name evidence="2" type="ORF">ATANTOWER_021818</name>
</gene>
<feature type="compositionally biased region" description="Acidic residues" evidence="1">
    <location>
        <begin position="422"/>
        <end position="452"/>
    </location>
</feature>
<evidence type="ECO:0000256" key="1">
    <source>
        <dbReference type="SAM" id="MobiDB-lite"/>
    </source>
</evidence>
<dbReference type="EMBL" id="JAHUTI010044045">
    <property type="protein sequence ID" value="MED6246677.1"/>
    <property type="molecule type" value="Genomic_DNA"/>
</dbReference>
<feature type="region of interest" description="Disordered" evidence="1">
    <location>
        <begin position="618"/>
        <end position="786"/>
    </location>
</feature>
<feature type="compositionally biased region" description="Basic and acidic residues" evidence="1">
    <location>
        <begin position="327"/>
        <end position="347"/>
    </location>
</feature>
<keyword evidence="3" id="KW-1185">Reference proteome</keyword>
<feature type="compositionally biased region" description="Acidic residues" evidence="1">
    <location>
        <begin position="717"/>
        <end position="731"/>
    </location>
</feature>
<proteinExistence type="predicted"/>
<evidence type="ECO:0000313" key="2">
    <source>
        <dbReference type="EMBL" id="MED6246677.1"/>
    </source>
</evidence>
<dbReference type="Proteomes" id="UP001345963">
    <property type="component" value="Unassembled WGS sequence"/>
</dbReference>
<comment type="caution">
    <text evidence="2">The sequence shown here is derived from an EMBL/GenBank/DDBJ whole genome shotgun (WGS) entry which is preliminary data.</text>
</comment>
<feature type="compositionally biased region" description="Acidic residues" evidence="1">
    <location>
        <begin position="564"/>
        <end position="591"/>
    </location>
</feature>
<dbReference type="PANTHER" id="PTHR46904:SF1">
    <property type="entry name" value="CENTROMERE PROTEIN T"/>
    <property type="match status" value="1"/>
</dbReference>
<feature type="region of interest" description="Disordered" evidence="1">
    <location>
        <begin position="322"/>
        <end position="596"/>
    </location>
</feature>
<feature type="compositionally biased region" description="Polar residues" evidence="1">
    <location>
        <begin position="626"/>
        <end position="636"/>
    </location>
</feature>
<feature type="compositionally biased region" description="Basic and acidic residues" evidence="1">
    <location>
        <begin position="367"/>
        <end position="382"/>
    </location>
</feature>
<feature type="compositionally biased region" description="Acidic residues" evidence="1">
    <location>
        <begin position="192"/>
        <end position="202"/>
    </location>
</feature>
<feature type="compositionally biased region" description="Acidic residues" evidence="1">
    <location>
        <begin position="352"/>
        <end position="366"/>
    </location>
</feature>